<dbReference type="PANTHER" id="PTHR33392">
    <property type="entry name" value="POLYISOPRENYL-TEICHOIC ACID--PEPTIDOGLYCAN TEICHOIC ACID TRANSFERASE TAGU"/>
    <property type="match status" value="1"/>
</dbReference>
<dbReference type="Proteomes" id="UP001156441">
    <property type="component" value="Unassembled WGS sequence"/>
</dbReference>
<comment type="caution">
    <text evidence="4">The sequence shown here is derived from an EMBL/GenBank/DDBJ whole genome shotgun (WGS) entry which is preliminary data.</text>
</comment>
<proteinExistence type="inferred from homology"/>
<dbReference type="PANTHER" id="PTHR33392:SF6">
    <property type="entry name" value="POLYISOPRENYL-TEICHOIC ACID--PEPTIDOGLYCAN TEICHOIC ACID TRANSFERASE TAGU"/>
    <property type="match status" value="1"/>
</dbReference>
<dbReference type="InterPro" id="IPR004474">
    <property type="entry name" value="LytR_CpsA_psr"/>
</dbReference>
<evidence type="ECO:0000256" key="1">
    <source>
        <dbReference type="ARBA" id="ARBA00006068"/>
    </source>
</evidence>
<dbReference type="Pfam" id="PF03816">
    <property type="entry name" value="LytR_cpsA_psr"/>
    <property type="match status" value="1"/>
</dbReference>
<accession>A0ABT2JEF9</accession>
<comment type="similarity">
    <text evidence="1">Belongs to the LytR/CpsA/Psr (LCP) family.</text>
</comment>
<evidence type="ECO:0000256" key="2">
    <source>
        <dbReference type="SAM" id="Phobius"/>
    </source>
</evidence>
<protein>
    <submittedName>
        <fullName evidence="4">LCP family protein</fullName>
    </submittedName>
</protein>
<dbReference type="NCBIfam" id="TIGR00350">
    <property type="entry name" value="lytR_cpsA_psr"/>
    <property type="match status" value="1"/>
</dbReference>
<organism evidence="4 5">
    <name type="scientific">Actinophytocola gossypii</name>
    <dbReference type="NCBI Taxonomy" id="2812003"/>
    <lineage>
        <taxon>Bacteria</taxon>
        <taxon>Bacillati</taxon>
        <taxon>Actinomycetota</taxon>
        <taxon>Actinomycetes</taxon>
        <taxon>Pseudonocardiales</taxon>
        <taxon>Pseudonocardiaceae</taxon>
    </lineage>
</organism>
<dbReference type="RefSeq" id="WP_260194056.1">
    <property type="nucleotide sequence ID" value="NZ_JAFFZE010000017.1"/>
</dbReference>
<evidence type="ECO:0000313" key="5">
    <source>
        <dbReference type="Proteomes" id="UP001156441"/>
    </source>
</evidence>
<feature type="domain" description="Cell envelope-related transcriptional attenuator" evidence="3">
    <location>
        <begin position="99"/>
        <end position="242"/>
    </location>
</feature>
<dbReference type="InterPro" id="IPR050922">
    <property type="entry name" value="LytR/CpsA/Psr_CW_biosynth"/>
</dbReference>
<sequence>MNDYRNDHTENLVRDALAAEADRAPDPQPVLAALAGGRRRRLPTMAVVVTAAAAVAIAVAAVVVPRALQDSATPPADQAPPAAPTEQDVLLVGDDGTGRADAIMLAHLDVDGHASVVSLPRDVEVRVDGHGTLRLSAVAATAGPEGLVDAVAGLTGVTADHYLILPMDGFGPISEAAGGVPVCLRQATSDPTTGASFPAGDQTVAGADALAFLRQRMNLDQGDLDRVVRHQAFLSGLVERLAAGEVDLAALLRTVADEATLDPGWNLLDAADQLARVRPDRVRFGTIPLEPGYDAMLVADPERVRVFVESVFGDAVRGDSGGAPPPAKGVGCVD</sequence>
<keyword evidence="2" id="KW-1133">Transmembrane helix</keyword>
<reference evidence="4 5" key="1">
    <citation type="submission" date="2021-02" db="EMBL/GenBank/DDBJ databases">
        <title>Actinophytocola xerophila sp. nov., isolated from soil of cotton cropping field.</title>
        <authorList>
            <person name="Huang R."/>
            <person name="Chen X."/>
            <person name="Ge X."/>
            <person name="Liu W."/>
        </authorList>
    </citation>
    <scope>NUCLEOTIDE SEQUENCE [LARGE SCALE GENOMIC DNA]</scope>
    <source>
        <strain evidence="4 5">S1-96</strain>
    </source>
</reference>
<name>A0ABT2JEF9_9PSEU</name>
<dbReference type="Gene3D" id="3.40.630.190">
    <property type="entry name" value="LCP protein"/>
    <property type="match status" value="1"/>
</dbReference>
<gene>
    <name evidence="4" type="ORF">JT362_24415</name>
</gene>
<keyword evidence="5" id="KW-1185">Reference proteome</keyword>
<evidence type="ECO:0000313" key="4">
    <source>
        <dbReference type="EMBL" id="MCT2586267.1"/>
    </source>
</evidence>
<feature type="transmembrane region" description="Helical" evidence="2">
    <location>
        <begin position="45"/>
        <end position="64"/>
    </location>
</feature>
<keyword evidence="2" id="KW-0472">Membrane</keyword>
<evidence type="ECO:0000259" key="3">
    <source>
        <dbReference type="Pfam" id="PF03816"/>
    </source>
</evidence>
<dbReference type="EMBL" id="JAFFZE010000017">
    <property type="protein sequence ID" value="MCT2586267.1"/>
    <property type="molecule type" value="Genomic_DNA"/>
</dbReference>
<keyword evidence="2" id="KW-0812">Transmembrane</keyword>